<dbReference type="Pfam" id="PF13350">
    <property type="entry name" value="Y_phosphatase3"/>
    <property type="match status" value="1"/>
</dbReference>
<protein>
    <recommendedName>
        <fullName evidence="2">Tyrosine specific protein phosphatases domain-containing protein</fullName>
    </recommendedName>
</protein>
<dbReference type="Proteomes" id="UP001501690">
    <property type="component" value="Unassembled WGS sequence"/>
</dbReference>
<feature type="domain" description="Tyrosine specific protein phosphatases" evidence="2">
    <location>
        <begin position="181"/>
        <end position="244"/>
    </location>
</feature>
<evidence type="ECO:0000259" key="2">
    <source>
        <dbReference type="PROSITE" id="PS50056"/>
    </source>
</evidence>
<name>A0ABP4TMD6_9MICO</name>
<accession>A0ABP4TMD6</accession>
<dbReference type="EMBL" id="BAAAPL010000001">
    <property type="protein sequence ID" value="GAA1689730.1"/>
    <property type="molecule type" value="Genomic_DNA"/>
</dbReference>
<dbReference type="SUPFAM" id="SSF52799">
    <property type="entry name" value="(Phosphotyrosine protein) phosphatases II"/>
    <property type="match status" value="1"/>
</dbReference>
<dbReference type="Gene3D" id="3.90.190.10">
    <property type="entry name" value="Protein tyrosine phosphatase superfamily"/>
    <property type="match status" value="1"/>
</dbReference>
<organism evidence="3 4">
    <name type="scientific">Microbacterium sediminicola</name>
    <dbReference type="NCBI Taxonomy" id="415210"/>
    <lineage>
        <taxon>Bacteria</taxon>
        <taxon>Bacillati</taxon>
        <taxon>Actinomycetota</taxon>
        <taxon>Actinomycetes</taxon>
        <taxon>Micrococcales</taxon>
        <taxon>Microbacteriaceae</taxon>
        <taxon>Microbacterium</taxon>
    </lineage>
</organism>
<dbReference type="InterPro" id="IPR029021">
    <property type="entry name" value="Prot-tyrosine_phosphatase-like"/>
</dbReference>
<evidence type="ECO:0000313" key="4">
    <source>
        <dbReference type="Proteomes" id="UP001501690"/>
    </source>
</evidence>
<dbReference type="InterPro" id="IPR016130">
    <property type="entry name" value="Tyr_Pase_AS"/>
</dbReference>
<dbReference type="PANTHER" id="PTHR31126">
    <property type="entry name" value="TYROSINE-PROTEIN PHOSPHATASE"/>
    <property type="match status" value="1"/>
</dbReference>
<dbReference type="PROSITE" id="PS00383">
    <property type="entry name" value="TYR_PHOSPHATASE_1"/>
    <property type="match status" value="1"/>
</dbReference>
<evidence type="ECO:0000256" key="1">
    <source>
        <dbReference type="ARBA" id="ARBA00009580"/>
    </source>
</evidence>
<dbReference type="PANTHER" id="PTHR31126:SF1">
    <property type="entry name" value="TYROSINE SPECIFIC PROTEIN PHOSPHATASES DOMAIN-CONTAINING PROTEIN"/>
    <property type="match status" value="1"/>
</dbReference>
<reference evidence="4" key="1">
    <citation type="journal article" date="2019" name="Int. J. Syst. Evol. Microbiol.">
        <title>The Global Catalogue of Microorganisms (GCM) 10K type strain sequencing project: providing services to taxonomists for standard genome sequencing and annotation.</title>
        <authorList>
            <consortium name="The Broad Institute Genomics Platform"/>
            <consortium name="The Broad Institute Genome Sequencing Center for Infectious Disease"/>
            <person name="Wu L."/>
            <person name="Ma J."/>
        </authorList>
    </citation>
    <scope>NUCLEOTIDE SEQUENCE [LARGE SCALE GENOMIC DNA]</scope>
    <source>
        <strain evidence="4">JCM 15577</strain>
    </source>
</reference>
<proteinExistence type="inferred from homology"/>
<comment type="similarity">
    <text evidence="1">Belongs to the protein-tyrosine phosphatase family.</text>
</comment>
<comment type="caution">
    <text evidence="3">The sequence shown here is derived from an EMBL/GenBank/DDBJ whole genome shotgun (WGS) entry which is preliminary data.</text>
</comment>
<dbReference type="InterPro" id="IPR000387">
    <property type="entry name" value="Tyr_Pase_dom"/>
</dbReference>
<dbReference type="PROSITE" id="PS50056">
    <property type="entry name" value="TYR_PHOSPHATASE_2"/>
    <property type="match status" value="1"/>
</dbReference>
<sequence length="308" mass="33038">MGIEATAVEEGHHGIVVPEAQGAEGATILECHRDPFDGGQRTAPTDRDGVVRKETEFIVCRGHGTVRLPGVSTIEIPGSVNFRDVGGLPAGTAATRAGVLYRSGNLAGLDTAGERSFAALGIRRVIDLRDEQEVANAPSRIDQTAAITQHEPLFLGSVASFFHEDIPLAELYRRLVEDSAPRVVEVVRGIITDQPVLVHCTVGKDRTGVTVAVTLAAAGVDRTAVVDDYARTESLLPDARNQDVLARLRRHFPDAVHLEDLATRSPAPVMQALLADIDARYGSVSDYLRANGMSDDELSELRAVLIAR</sequence>
<evidence type="ECO:0000313" key="3">
    <source>
        <dbReference type="EMBL" id="GAA1689730.1"/>
    </source>
</evidence>
<keyword evidence="4" id="KW-1185">Reference proteome</keyword>
<gene>
    <name evidence="3" type="ORF">GCM10009808_03340</name>
</gene>
<dbReference type="InterPro" id="IPR026893">
    <property type="entry name" value="Tyr/Ser_Pase_IphP-type"/>
</dbReference>